<dbReference type="HOGENOM" id="CLU_1904644_0_0_0"/>
<proteinExistence type="predicted"/>
<dbReference type="STRING" id="765420.OSCT_1505"/>
<comment type="caution">
    <text evidence="2">The sequence shown here is derived from an EMBL/GenBank/DDBJ whole genome shotgun (WGS) entry which is preliminary data.</text>
</comment>
<feature type="region of interest" description="Disordered" evidence="1">
    <location>
        <begin position="19"/>
        <end position="64"/>
    </location>
</feature>
<dbReference type="EMBL" id="ADVR01000046">
    <property type="protein sequence ID" value="EFO80639.1"/>
    <property type="molecule type" value="Genomic_DNA"/>
</dbReference>
<feature type="compositionally biased region" description="Low complexity" evidence="1">
    <location>
        <begin position="38"/>
        <end position="59"/>
    </location>
</feature>
<dbReference type="OrthoDB" id="160813at2"/>
<dbReference type="eggNOG" id="COG2010">
    <property type="taxonomic scope" value="Bacteria"/>
</dbReference>
<keyword evidence="3" id="KW-1185">Reference proteome</keyword>
<dbReference type="AlphaFoldDB" id="E1IDV4"/>
<dbReference type="Proteomes" id="UP000054010">
    <property type="component" value="Unassembled WGS sequence"/>
</dbReference>
<gene>
    <name evidence="2" type="ORF">OSCT_1505</name>
</gene>
<reference evidence="2 3" key="1">
    <citation type="journal article" date="2011" name="J. Bacteriol.">
        <title>Draft genome sequence of the anoxygenic filamentous phototrophic bacterium Oscillochloris trichoides subsp. DG-6.</title>
        <authorList>
            <person name="Kuznetsov B.B."/>
            <person name="Ivanovsky R.N."/>
            <person name="Keppen O.I."/>
            <person name="Sukhacheva M.V."/>
            <person name="Bumazhkin B.K."/>
            <person name="Patutina E.O."/>
            <person name="Beletsky A.V."/>
            <person name="Mardanov A.V."/>
            <person name="Baslerov R.V."/>
            <person name="Panteleeva A.N."/>
            <person name="Kolganova T.V."/>
            <person name="Ravin N.V."/>
            <person name="Skryabin K.G."/>
        </authorList>
    </citation>
    <scope>NUCLEOTIDE SEQUENCE [LARGE SCALE GENOMIC DNA]</scope>
    <source>
        <strain evidence="2 3">DG-6</strain>
    </source>
</reference>
<accession>E1IDV4</accession>
<organism evidence="2 3">
    <name type="scientific">Oscillochloris trichoides DG-6</name>
    <dbReference type="NCBI Taxonomy" id="765420"/>
    <lineage>
        <taxon>Bacteria</taxon>
        <taxon>Bacillati</taxon>
        <taxon>Chloroflexota</taxon>
        <taxon>Chloroflexia</taxon>
        <taxon>Chloroflexales</taxon>
        <taxon>Chloroflexineae</taxon>
        <taxon>Oscillochloridaceae</taxon>
        <taxon>Oscillochloris</taxon>
    </lineage>
</organism>
<evidence type="ECO:0000313" key="3">
    <source>
        <dbReference type="Proteomes" id="UP000054010"/>
    </source>
</evidence>
<dbReference type="InterPro" id="IPR036280">
    <property type="entry name" value="Multihaem_cyt_sf"/>
</dbReference>
<name>E1IDV4_9CHLR</name>
<sequence length="133" mass="14016">MAIIDTPIPSPTFTATLLPTSEPTLPAPTETPAPVPTPTLVAPTVEPTPTTVPTVEELPSAPDDPGIARYAPCVTCHNQHPLQVQMPHPLNPTCNQCHRGSPNQIGCPSCHSMHGIDNKHEATPDLPCASCHT</sequence>
<feature type="compositionally biased region" description="Pro residues" evidence="1">
    <location>
        <begin position="25"/>
        <end position="37"/>
    </location>
</feature>
<dbReference type="SUPFAM" id="SSF48695">
    <property type="entry name" value="Multiheme cytochromes"/>
    <property type="match status" value="1"/>
</dbReference>
<evidence type="ECO:0000256" key="1">
    <source>
        <dbReference type="SAM" id="MobiDB-lite"/>
    </source>
</evidence>
<evidence type="ECO:0000313" key="2">
    <source>
        <dbReference type="EMBL" id="EFO80639.1"/>
    </source>
</evidence>
<protein>
    <submittedName>
        <fullName evidence="2">Uncharacterized protein</fullName>
    </submittedName>
</protein>